<comment type="caution">
    <text evidence="1">The sequence shown here is derived from an EMBL/GenBank/DDBJ whole genome shotgun (WGS) entry which is preliminary data.</text>
</comment>
<dbReference type="EMBL" id="JAOPJZ010000017">
    <property type="protein sequence ID" value="MCU4753412.1"/>
    <property type="molecule type" value="Genomic_DNA"/>
</dbReference>
<gene>
    <name evidence="1" type="ORF">OB919_15720</name>
</gene>
<reference evidence="1 2" key="1">
    <citation type="submission" date="2022-09" db="EMBL/GenBank/DDBJ databases">
        <title>Enrichment on poylsaccharides allowed isolation of novel metabolic and taxonomic groups of Haloarchaea.</title>
        <authorList>
            <person name="Sorokin D.Y."/>
            <person name="Elcheninov A.G."/>
            <person name="Khizhniak T.V."/>
            <person name="Kolganova T.V."/>
            <person name="Kublanov I.V."/>
        </authorList>
    </citation>
    <scope>NUCLEOTIDE SEQUENCE [LARGE SCALE GENOMIC DNA]</scope>
    <source>
        <strain evidence="1 2">AArc-curdl1</strain>
    </source>
</reference>
<dbReference type="AlphaFoldDB" id="A0AAP2ZA70"/>
<organism evidence="1 2">
    <name type="scientific">Natronosalvus hydrolyticus</name>
    <dbReference type="NCBI Taxonomy" id="2979988"/>
    <lineage>
        <taxon>Archaea</taxon>
        <taxon>Methanobacteriati</taxon>
        <taxon>Methanobacteriota</taxon>
        <taxon>Stenosarchaea group</taxon>
        <taxon>Halobacteria</taxon>
        <taxon>Halobacteriales</taxon>
        <taxon>Natrialbaceae</taxon>
        <taxon>Natronosalvus</taxon>
    </lineage>
</organism>
<dbReference type="RefSeq" id="WP_342809729.1">
    <property type="nucleotide sequence ID" value="NZ_JAOPJZ010000017.1"/>
</dbReference>
<accession>A0AAP2ZA70</accession>
<keyword evidence="2" id="KW-1185">Reference proteome</keyword>
<dbReference type="Proteomes" id="UP001321047">
    <property type="component" value="Unassembled WGS sequence"/>
</dbReference>
<evidence type="ECO:0000313" key="1">
    <source>
        <dbReference type="EMBL" id="MCU4753412.1"/>
    </source>
</evidence>
<evidence type="ECO:0000313" key="2">
    <source>
        <dbReference type="Proteomes" id="UP001321047"/>
    </source>
</evidence>
<sequence>MKYGEEVVNHVREGDKCYKNRLWQSALAAYIHAFEWASIAYLEEEAGLDIIERERDGVYYNFAGGRHSLLDELTSHVEIDQKTLSKIQSMNRAERRWMAHHKSGNTLQKEVDALRARLNQFLKTLFDH</sequence>
<name>A0AAP2ZA70_9EURY</name>
<protein>
    <submittedName>
        <fullName evidence="1">Uncharacterized protein</fullName>
    </submittedName>
</protein>
<proteinExistence type="predicted"/>